<proteinExistence type="predicted"/>
<comment type="caution">
    <text evidence="1">The sequence shown here is derived from an EMBL/GenBank/DDBJ whole genome shotgun (WGS) entry which is preliminary data.</text>
</comment>
<evidence type="ECO:0000313" key="1">
    <source>
        <dbReference type="EMBL" id="CAG8572342.1"/>
    </source>
</evidence>
<accession>A0ABN7UDW7</accession>
<name>A0ABN7UDW7_GIGMA</name>
<reference evidence="1 2" key="1">
    <citation type="submission" date="2021-06" db="EMBL/GenBank/DDBJ databases">
        <authorList>
            <person name="Kallberg Y."/>
            <person name="Tangrot J."/>
            <person name="Rosling A."/>
        </authorList>
    </citation>
    <scope>NUCLEOTIDE SEQUENCE [LARGE SCALE GENOMIC DNA]</scope>
    <source>
        <strain evidence="1 2">120-4 pot B 10/14</strain>
    </source>
</reference>
<keyword evidence="2" id="KW-1185">Reference proteome</keyword>
<sequence>MLKEDVYHLPPNNPVVPGPTPLAPALQETLIIYYVLNRSVLTAKNNYQNKNLTISLIFKFCISDQF</sequence>
<protein>
    <submittedName>
        <fullName evidence="1">40826_t:CDS:1</fullName>
    </submittedName>
</protein>
<gene>
    <name evidence="1" type="ORF">GMARGA_LOCUS5546</name>
</gene>
<dbReference type="Proteomes" id="UP000789901">
    <property type="component" value="Unassembled WGS sequence"/>
</dbReference>
<organism evidence="1 2">
    <name type="scientific">Gigaspora margarita</name>
    <dbReference type="NCBI Taxonomy" id="4874"/>
    <lineage>
        <taxon>Eukaryota</taxon>
        <taxon>Fungi</taxon>
        <taxon>Fungi incertae sedis</taxon>
        <taxon>Mucoromycota</taxon>
        <taxon>Glomeromycotina</taxon>
        <taxon>Glomeromycetes</taxon>
        <taxon>Diversisporales</taxon>
        <taxon>Gigasporaceae</taxon>
        <taxon>Gigaspora</taxon>
    </lineage>
</organism>
<evidence type="ECO:0000313" key="2">
    <source>
        <dbReference type="Proteomes" id="UP000789901"/>
    </source>
</evidence>
<dbReference type="EMBL" id="CAJVQB010002374">
    <property type="protein sequence ID" value="CAG8572342.1"/>
    <property type="molecule type" value="Genomic_DNA"/>
</dbReference>